<dbReference type="AlphaFoldDB" id="A0A2D0J2U9"/>
<comment type="caution">
    <text evidence="1">The sequence shown here is derived from an EMBL/GenBank/DDBJ whole genome shotgun (WGS) entry which is preliminary data.</text>
</comment>
<protein>
    <submittedName>
        <fullName evidence="1">Uncharacterized protein</fullName>
    </submittedName>
</protein>
<evidence type="ECO:0000313" key="2">
    <source>
        <dbReference type="Proteomes" id="UP000225833"/>
    </source>
</evidence>
<name>A0A2D0J2U9_XENBU</name>
<gene>
    <name evidence="1" type="ORF">Xbud_01279</name>
</gene>
<evidence type="ECO:0000313" key="1">
    <source>
        <dbReference type="EMBL" id="PHM28682.1"/>
    </source>
</evidence>
<dbReference type="Proteomes" id="UP000225833">
    <property type="component" value="Unassembled WGS sequence"/>
</dbReference>
<accession>A0A2D0J2U9</accession>
<organism evidence="1 2">
    <name type="scientific">Xenorhabdus budapestensis</name>
    <dbReference type="NCBI Taxonomy" id="290110"/>
    <lineage>
        <taxon>Bacteria</taxon>
        <taxon>Pseudomonadati</taxon>
        <taxon>Pseudomonadota</taxon>
        <taxon>Gammaproteobacteria</taxon>
        <taxon>Enterobacterales</taxon>
        <taxon>Morganellaceae</taxon>
        <taxon>Xenorhabdus</taxon>
    </lineage>
</organism>
<sequence>MSGRYLRKPTVDELYVYKNGDRGIVEKRVAQPTKLQLERRQV</sequence>
<proteinExistence type="predicted"/>
<dbReference type="EMBL" id="NIBS01000004">
    <property type="protein sequence ID" value="PHM28682.1"/>
    <property type="molecule type" value="Genomic_DNA"/>
</dbReference>
<reference evidence="1 2" key="1">
    <citation type="journal article" date="2017" name="Nat. Microbiol.">
        <title>Natural product diversity associated with the nematode symbionts Photorhabdus and Xenorhabdus.</title>
        <authorList>
            <person name="Tobias N.J."/>
            <person name="Wolff H."/>
            <person name="Djahanschiri B."/>
            <person name="Grundmann F."/>
            <person name="Kronenwerth M."/>
            <person name="Shi Y.M."/>
            <person name="Simonyi S."/>
            <person name="Grun P."/>
            <person name="Shapiro-Ilan D."/>
            <person name="Pidot S.J."/>
            <person name="Stinear T.P."/>
            <person name="Ebersberger I."/>
            <person name="Bode H.B."/>
        </authorList>
    </citation>
    <scope>NUCLEOTIDE SEQUENCE [LARGE SCALE GENOMIC DNA]</scope>
    <source>
        <strain evidence="1 2">DSM 16342</strain>
    </source>
</reference>